<evidence type="ECO:0000313" key="2">
    <source>
        <dbReference type="Proteomes" id="UP000094828"/>
    </source>
</evidence>
<keyword evidence="2" id="KW-1185">Reference proteome</keyword>
<dbReference type="AlphaFoldDB" id="A0A1C3E8M9"/>
<evidence type="ECO:0000313" key="1">
    <source>
        <dbReference type="EMBL" id="ODA29593.1"/>
    </source>
</evidence>
<protein>
    <submittedName>
        <fullName evidence="1">Uncharacterized protein</fullName>
    </submittedName>
</protein>
<comment type="caution">
    <text evidence="1">The sequence shown here is derived from an EMBL/GenBank/DDBJ whole genome shotgun (WGS) entry which is preliminary data.</text>
</comment>
<dbReference type="EMBL" id="LYDR01000127">
    <property type="protein sequence ID" value="ODA29593.1"/>
    <property type="molecule type" value="Genomic_DNA"/>
</dbReference>
<dbReference type="Proteomes" id="UP000094828">
    <property type="component" value="Unassembled WGS sequence"/>
</dbReference>
<name>A0A1C3E8M9_9PLAN</name>
<sequence length="116" mass="12905">MEVGNSNVSLMKLLLTVQNDYRSPRAQVKLDSSCQFSLFVRTVTNGQQLVDSWEICRMRLNISCTIPIVVRNVRILQQTSCENNSSLKPGHIPQSAVESNGQYPKLAISMGDTMAC</sequence>
<organism evidence="1 2">
    <name type="scientific">Planctopirus hydrillae</name>
    <dbReference type="NCBI Taxonomy" id="1841610"/>
    <lineage>
        <taxon>Bacteria</taxon>
        <taxon>Pseudomonadati</taxon>
        <taxon>Planctomycetota</taxon>
        <taxon>Planctomycetia</taxon>
        <taxon>Planctomycetales</taxon>
        <taxon>Planctomycetaceae</taxon>
        <taxon>Planctopirus</taxon>
    </lineage>
</organism>
<proteinExistence type="predicted"/>
<accession>A0A1C3E8M9</accession>
<reference evidence="1 2" key="1">
    <citation type="submission" date="2016-05" db="EMBL/GenBank/DDBJ databases">
        <title>Genomic and physiological characterization of Planctopirus sp. isolated from fresh water lake.</title>
        <authorList>
            <person name="Subhash Y."/>
            <person name="Ramana C."/>
        </authorList>
    </citation>
    <scope>NUCLEOTIDE SEQUENCE [LARGE SCALE GENOMIC DNA]</scope>
    <source>
        <strain evidence="1 2">JC280</strain>
    </source>
</reference>
<gene>
    <name evidence="1" type="ORF">A6X21_07905</name>
</gene>
<dbReference type="STRING" id="1841610.A6X21_07905"/>